<proteinExistence type="predicted"/>
<reference evidence="1 2" key="1">
    <citation type="submission" date="2018-05" db="EMBL/GenBank/DDBJ databases">
        <title>Reference genomes for bee gut microbiota database.</title>
        <authorList>
            <person name="Ellegaard K.M."/>
        </authorList>
    </citation>
    <scope>NUCLEOTIDE SEQUENCE [LARGE SCALE GENOMIC DNA]</scope>
    <source>
        <strain evidence="1 2">ESL0177</strain>
    </source>
</reference>
<dbReference type="AlphaFoldDB" id="A0A2V4EMX1"/>
<dbReference type="InterPro" id="IPR011122">
    <property type="entry name" value="WavE"/>
</dbReference>
<comment type="caution">
    <text evidence="1">The sequence shown here is derived from an EMBL/GenBank/DDBJ whole genome shotgun (WGS) entry which is preliminary data.</text>
</comment>
<organism evidence="1 2">
    <name type="scientific">Gilliamella apicola</name>
    <dbReference type="NCBI Taxonomy" id="1196095"/>
    <lineage>
        <taxon>Bacteria</taxon>
        <taxon>Pseudomonadati</taxon>
        <taxon>Pseudomonadota</taxon>
        <taxon>Gammaproteobacteria</taxon>
        <taxon>Orbales</taxon>
        <taxon>Orbaceae</taxon>
        <taxon>Gilliamella</taxon>
    </lineage>
</organism>
<dbReference type="RefSeq" id="WP_110422988.1">
    <property type="nucleotide sequence ID" value="NZ_QGLP01000004.1"/>
</dbReference>
<dbReference type="Pfam" id="PF07507">
    <property type="entry name" value="WavE"/>
    <property type="match status" value="1"/>
</dbReference>
<evidence type="ECO:0008006" key="3">
    <source>
        <dbReference type="Google" id="ProtNLM"/>
    </source>
</evidence>
<protein>
    <recommendedName>
        <fullName evidence="3">WavE lipopolysaccharide synthesis</fullName>
    </recommendedName>
</protein>
<dbReference type="EMBL" id="QGLP01000004">
    <property type="protein sequence ID" value="PXZ05898.1"/>
    <property type="molecule type" value="Genomic_DNA"/>
</dbReference>
<name>A0A2V4EMX1_9GAMM</name>
<sequence length="349" mass="40988">MGIFDHAVSVVVQGAINTSLTPKCLKSIRRYLPNAEIILSTWNSCNVNGLDYDKLVLSEDPGFFYYSLNENDKVNNINRQILSTFAGLKVASNEWVLKLRSDFQINGNNFLNLVNKYENSLVDYKVFTNKIIACSYFSRNPKCSRYVFHPSDIAFLGLKKDLLNLYQIPLMNEDEAYYLTINGIKYNRYVPEQYLFIKCLRKNFKTVNFSDQSDLNDTVVEETEKYFVSNFVFYNWNQLNLIAPKKFNDFILNDFMTCITHIEWLKLYGKYVDEQVIIPKKDPERIRLIKTAIKFGLLQKSDKTKKFRLKKLNKLISNIVAMPFYGNKNKNKRNQIRKKIINILEKEKH</sequence>
<dbReference type="Proteomes" id="UP000247483">
    <property type="component" value="Unassembled WGS sequence"/>
</dbReference>
<evidence type="ECO:0000313" key="2">
    <source>
        <dbReference type="Proteomes" id="UP000247483"/>
    </source>
</evidence>
<evidence type="ECO:0000313" key="1">
    <source>
        <dbReference type="EMBL" id="PXZ05898.1"/>
    </source>
</evidence>
<gene>
    <name evidence="1" type="ORF">DKK79_04330</name>
</gene>
<accession>A0A2V4EMX1</accession>